<dbReference type="STRING" id="592015.HMPREF1705_03255"/>
<feature type="binding site" evidence="8">
    <location>
        <position position="114"/>
    </location>
    <ligand>
        <name>Mg(2+)</name>
        <dbReference type="ChEBI" id="CHEBI:18420"/>
        <label>2</label>
    </ligand>
</feature>
<evidence type="ECO:0000256" key="5">
    <source>
        <dbReference type="ARBA" id="ARBA00022755"/>
    </source>
</evidence>
<dbReference type="GO" id="GO:0005737">
    <property type="term" value="C:cytoplasm"/>
    <property type="evidence" value="ECO:0007669"/>
    <property type="project" value="UniProtKB-SubCell"/>
</dbReference>
<feature type="domain" description="PurM-like N-terminal" evidence="9">
    <location>
        <begin position="71"/>
        <end position="186"/>
    </location>
</feature>
<protein>
    <recommendedName>
        <fullName evidence="8">Phosphoribosylformylglycinamidine synthase subunit PurL</fullName>
        <shortName evidence="8">FGAM synthase</shortName>
        <ecNumber evidence="8">6.3.5.3</ecNumber>
    </recommendedName>
    <alternativeName>
        <fullName evidence="8">Formylglycinamide ribonucleotide amidotransferase subunit II</fullName>
        <shortName evidence="8">FGAR amidotransferase II</shortName>
        <shortName evidence="8">FGAR-AT II</shortName>
    </alternativeName>
    <alternativeName>
        <fullName evidence="8">Glutamine amidotransferase PurL</fullName>
    </alternativeName>
    <alternativeName>
        <fullName evidence="8">Phosphoribosylformylglycinamidine synthase subunit II</fullName>
    </alternativeName>
</protein>
<dbReference type="InterPro" id="IPR036676">
    <property type="entry name" value="PurM-like_C_sf"/>
</dbReference>
<keyword evidence="5 8" id="KW-0658">Purine biosynthesis</keyword>
<comment type="pathway">
    <text evidence="8">Purine metabolism; IMP biosynthesis via de novo pathway; 5-amino-1-(5-phospho-D-ribosyl)imidazole from N(2)-formyl-N(1)-(5-phospho-D-ribosyl)glycinamide: step 1/2.</text>
</comment>
<feature type="binding site" evidence="8">
    <location>
        <position position="90"/>
    </location>
    <ligand>
        <name>Mg(2+)</name>
        <dbReference type="ChEBI" id="CHEBI:18420"/>
        <label>1</label>
    </ligand>
</feature>
<feature type="binding site" evidence="8">
    <location>
        <position position="492"/>
    </location>
    <ligand>
        <name>ATP</name>
        <dbReference type="ChEBI" id="CHEBI:30616"/>
    </ligand>
</feature>
<feature type="domain" description="PurM-like N-terminal" evidence="9">
    <location>
        <begin position="451"/>
        <end position="553"/>
    </location>
</feature>
<dbReference type="Pfam" id="PF02769">
    <property type="entry name" value="AIRS_C"/>
    <property type="match status" value="1"/>
</dbReference>
<keyword evidence="6 8" id="KW-0067">ATP-binding</keyword>
<dbReference type="CDD" id="cd02204">
    <property type="entry name" value="PurL_repeat2"/>
    <property type="match status" value="1"/>
</dbReference>
<dbReference type="InterPro" id="IPR036921">
    <property type="entry name" value="PurM-like_N_sf"/>
</dbReference>
<feature type="binding site" evidence="8">
    <location>
        <position position="530"/>
    </location>
    <ligand>
        <name>Mg(2+)</name>
        <dbReference type="ChEBI" id="CHEBI:18420"/>
        <label>1</label>
    </ligand>
</feature>
<dbReference type="Gene3D" id="3.30.1330.10">
    <property type="entry name" value="PurM-like, N-terminal domain"/>
    <property type="match status" value="2"/>
</dbReference>
<comment type="caution">
    <text evidence="8">Lacks conserved residue(s) required for the propagation of feature annotation.</text>
</comment>
<dbReference type="InterPro" id="IPR010918">
    <property type="entry name" value="PurM-like_C_dom"/>
</dbReference>
<dbReference type="SUPFAM" id="SSF55326">
    <property type="entry name" value="PurM N-terminal domain-like"/>
    <property type="match status" value="2"/>
</dbReference>
<sequence>MGKGDAMMAKNLYGLKEREYLKIKEALGREPNETELLLFSVMWSEHCSYKSSRKLLSLFPTTGKYVYRGPGENAGIVDIGSGLGIAFKIESHNHPSAVEPVQGAATGVGGIIRDILAVGARPIASMDCLFFGPPDDRRTKFLMEGVIRGVGSYGNAVGVPTVGGMTYYDPAYSGNPLVNAMCAGLVELDKVVSATAAKPGNILVLVGSKTGRDGIAGAAFASAELDESVKENKPQVQMGDPFAEKLLIECCLEILDKGLIVSMQDMGAAGITSSSVELAAKAKAGAEIYLDNVPLREEGMKPFEIALSESQERMLLATDETNFGEVRAIADKWGLECAIIGKIIDEDRYVLTHKGEIVADLSASFLASSPETDWPVHKPDELGVSYPKVEGAALDRNDPSKVVGFLASLPQFEDKSWIYEQYDHMVQTRTTLGPGNPVAILYIKEADKLIALAAASDPWRCAVDPFAGGAETVAMAIRMLAVAGAYPLGMTDCLNFPSPEVPENFWIISEVVKGMALACKELNCPIVSGNVSLYNESHEGAILPTPVVCAVGAFDGMHFLKAKGPELSDRLFLVGKEASLQASAYRRYVEGKISGPVYPVNFDDERAFIERAIKTATLKLATCGRCVSLGGLALAAMKMASGSRFGLEIKGGDVRFLFGEGGPRALYSVPEANTSEFLKVWDGFPVKEIGRAREDKTVRFA</sequence>
<dbReference type="InterPro" id="IPR010074">
    <property type="entry name" value="PRibForGlyAmidine_synth_PurL"/>
</dbReference>
<keyword evidence="3 8" id="KW-0479">Metal-binding</keyword>
<comment type="function">
    <text evidence="8">Part of the phosphoribosylformylglycinamidine synthase complex involved in the purines biosynthetic pathway. Catalyzes the ATP-dependent conversion of formylglycinamide ribonucleotide (FGAR) and glutamine to yield formylglycinamidine ribonucleotide (FGAM) and glutamate. The FGAM synthase complex is composed of three subunits. PurQ produces an ammonia molecule by converting glutamine to glutamate. PurL transfers the ammonia molecule to FGAR to form FGAM in an ATP-dependent manner. PurS interacts with PurQ and PurL and is thought to assist in the transfer of the ammonia molecule from PurQ to PurL.</text>
</comment>
<proteinExistence type="inferred from homology"/>
<dbReference type="NCBIfam" id="TIGR01736">
    <property type="entry name" value="FGAM_synth_II"/>
    <property type="match status" value="1"/>
</dbReference>
<keyword evidence="1 8" id="KW-0963">Cytoplasm</keyword>
<evidence type="ECO:0000256" key="7">
    <source>
        <dbReference type="ARBA" id="ARBA00022842"/>
    </source>
</evidence>
<comment type="catalytic activity">
    <reaction evidence="8">
        <text>N(2)-formyl-N(1)-(5-phospho-beta-D-ribosyl)glycinamide + L-glutamine + ATP + H2O = 2-formamido-N(1)-(5-O-phospho-beta-D-ribosyl)acetamidine + L-glutamate + ADP + phosphate + H(+)</text>
        <dbReference type="Rhea" id="RHEA:17129"/>
        <dbReference type="ChEBI" id="CHEBI:15377"/>
        <dbReference type="ChEBI" id="CHEBI:15378"/>
        <dbReference type="ChEBI" id="CHEBI:29985"/>
        <dbReference type="ChEBI" id="CHEBI:30616"/>
        <dbReference type="ChEBI" id="CHEBI:43474"/>
        <dbReference type="ChEBI" id="CHEBI:58359"/>
        <dbReference type="ChEBI" id="CHEBI:147286"/>
        <dbReference type="ChEBI" id="CHEBI:147287"/>
        <dbReference type="ChEBI" id="CHEBI:456216"/>
        <dbReference type="EC" id="6.3.5.3"/>
    </reaction>
</comment>
<dbReference type="SUPFAM" id="SSF56042">
    <property type="entry name" value="PurM C-terminal domain-like"/>
    <property type="match status" value="2"/>
</dbReference>
<name>A0A0T5X847_9BACT</name>
<dbReference type="GO" id="GO:0004642">
    <property type="term" value="F:phosphoribosylformylglycinamidine synthase activity"/>
    <property type="evidence" value="ECO:0007669"/>
    <property type="project" value="UniProtKB-UniRule"/>
</dbReference>
<dbReference type="AlphaFoldDB" id="A0A0T5X847"/>
<evidence type="ECO:0000313" key="12">
    <source>
        <dbReference type="EMBL" id="KRT34504.1"/>
    </source>
</evidence>
<comment type="subcellular location">
    <subcellularLocation>
        <location evidence="8">Cytoplasm</location>
    </subcellularLocation>
</comment>
<evidence type="ECO:0000256" key="6">
    <source>
        <dbReference type="ARBA" id="ARBA00022840"/>
    </source>
</evidence>
<feature type="domain" description="PurM-like C-terminal" evidence="10">
    <location>
        <begin position="198"/>
        <end position="353"/>
    </location>
</feature>
<dbReference type="GO" id="GO:0000287">
    <property type="term" value="F:magnesium ion binding"/>
    <property type="evidence" value="ECO:0007669"/>
    <property type="project" value="UniProtKB-UniRule"/>
</dbReference>
<feature type="binding site" evidence="8">
    <location>
        <position position="237"/>
    </location>
    <ligand>
        <name>substrate</name>
    </ligand>
</feature>
<dbReference type="GO" id="GO:0006189">
    <property type="term" value="P:'de novo' IMP biosynthetic process"/>
    <property type="evidence" value="ECO:0007669"/>
    <property type="project" value="UniProtKB-UniRule"/>
</dbReference>
<dbReference type="Pfam" id="PF18072">
    <property type="entry name" value="FGAR-AT_linker"/>
    <property type="match status" value="1"/>
</dbReference>
<feature type="active site" description="Proton acceptor" evidence="8">
    <location>
        <position position="92"/>
    </location>
</feature>
<dbReference type="Gene3D" id="3.90.650.10">
    <property type="entry name" value="PurM-like C-terminal domain"/>
    <property type="match status" value="2"/>
</dbReference>
<feature type="binding site" evidence="8">
    <location>
        <position position="113"/>
    </location>
    <ligand>
        <name>substrate</name>
    </ligand>
</feature>
<keyword evidence="7 8" id="KW-0460">Magnesium</keyword>
<feature type="binding site" evidence="8">
    <location>
        <position position="265"/>
    </location>
    <ligand>
        <name>Mg(2+)</name>
        <dbReference type="ChEBI" id="CHEBI:18420"/>
        <label>2</label>
    </ligand>
</feature>
<keyword evidence="2 8" id="KW-0436">Ligase</keyword>
<reference evidence="13" key="1">
    <citation type="submission" date="2012-09" db="EMBL/GenBank/DDBJ databases">
        <authorList>
            <person name="Weinstock G."/>
            <person name="Sodergren E."/>
            <person name="Clifton S."/>
            <person name="Fulton L."/>
            <person name="Fulton B."/>
            <person name="Courtney L."/>
            <person name="Fronick C."/>
            <person name="Harrison M."/>
            <person name="Strong C."/>
            <person name="Farmer C."/>
            <person name="Delehaunty K."/>
            <person name="Markovic C."/>
            <person name="Hall O."/>
            <person name="Minx P."/>
            <person name="Tomlinson C."/>
            <person name="Mitreva M."/>
            <person name="Nelson J."/>
            <person name="Hou S."/>
            <person name="Wollam A."/>
            <person name="Pepin K.H."/>
            <person name="Johnson M."/>
            <person name="Bhonagiri V."/>
            <person name="Nash W.E."/>
            <person name="Suruliraj S."/>
            <person name="Warren W."/>
            <person name="Chinwalla A."/>
            <person name="Mardis E.R."/>
            <person name="Wilson R.K."/>
        </authorList>
    </citation>
    <scope>NUCLEOTIDE SEQUENCE [LARGE SCALE GENOMIC DNA]</scope>
    <source>
        <strain evidence="13">OS1</strain>
    </source>
</reference>
<feature type="domain" description="Phosphoribosylformylglycinamidine synthase linker" evidence="11">
    <location>
        <begin position="13"/>
        <end position="50"/>
    </location>
</feature>
<dbReference type="InterPro" id="IPR016188">
    <property type="entry name" value="PurM-like_N"/>
</dbReference>
<evidence type="ECO:0000256" key="8">
    <source>
        <dbReference type="HAMAP-Rule" id="MF_00420"/>
    </source>
</evidence>
<comment type="subunit">
    <text evidence="8">Monomer. Part of the FGAM synthase complex composed of 1 PurL, 1 PurQ and 2 PurS subunits.</text>
</comment>
<dbReference type="NCBIfam" id="NF002290">
    <property type="entry name" value="PRK01213.1"/>
    <property type="match status" value="1"/>
</dbReference>
<gene>
    <name evidence="8" type="primary">purL</name>
    <name evidence="12" type="ORF">HMPREF1705_03255</name>
</gene>
<evidence type="ECO:0000313" key="13">
    <source>
        <dbReference type="Proteomes" id="UP000005273"/>
    </source>
</evidence>
<dbReference type="PIRSF" id="PIRSF001587">
    <property type="entry name" value="FGAM_synthase_II"/>
    <property type="match status" value="1"/>
</dbReference>
<feature type="binding site" evidence="8">
    <location>
        <begin position="309"/>
        <end position="311"/>
    </location>
    <ligand>
        <name>substrate</name>
    </ligand>
</feature>
<feature type="binding site" evidence="8">
    <location>
        <begin position="91"/>
        <end position="94"/>
    </location>
    <ligand>
        <name>substrate</name>
    </ligand>
</feature>
<dbReference type="eggNOG" id="COG0046">
    <property type="taxonomic scope" value="Bacteria"/>
</dbReference>
<dbReference type="PANTHER" id="PTHR43555">
    <property type="entry name" value="PHOSPHORIBOSYLFORMYLGLYCINAMIDINE SYNTHASE SUBUNIT PURL"/>
    <property type="match status" value="1"/>
</dbReference>
<comment type="similarity">
    <text evidence="8">Belongs to the FGAMS family.</text>
</comment>
<dbReference type="GO" id="GO:0005524">
    <property type="term" value="F:ATP binding"/>
    <property type="evidence" value="ECO:0007669"/>
    <property type="project" value="UniProtKB-UniRule"/>
</dbReference>
<feature type="binding site" evidence="8">
    <location>
        <position position="532"/>
    </location>
    <ligand>
        <name>substrate</name>
    </ligand>
</feature>
<dbReference type="CDD" id="cd02203">
    <property type="entry name" value="PurL_repeat1"/>
    <property type="match status" value="1"/>
</dbReference>
<feature type="binding site" evidence="8">
    <location>
        <position position="529"/>
    </location>
    <ligand>
        <name>ATP</name>
        <dbReference type="ChEBI" id="CHEBI:30616"/>
    </ligand>
</feature>
<dbReference type="Proteomes" id="UP000005273">
    <property type="component" value="Unassembled WGS sequence"/>
</dbReference>
<dbReference type="EMBL" id="ACJX03000001">
    <property type="protein sequence ID" value="KRT34504.1"/>
    <property type="molecule type" value="Genomic_DNA"/>
</dbReference>
<dbReference type="UniPathway" id="UPA00074">
    <property type="reaction ID" value="UER00128"/>
</dbReference>
<dbReference type="InterPro" id="IPR041609">
    <property type="entry name" value="PurL_linker"/>
</dbReference>
<keyword evidence="4 8" id="KW-0547">Nucleotide-binding</keyword>
<evidence type="ECO:0000259" key="10">
    <source>
        <dbReference type="Pfam" id="PF02769"/>
    </source>
</evidence>
<accession>A0A0T5X847</accession>
<comment type="caution">
    <text evidence="12">The sequence shown here is derived from an EMBL/GenBank/DDBJ whole genome shotgun (WGS) entry which is preliminary data.</text>
</comment>
<evidence type="ECO:0000256" key="4">
    <source>
        <dbReference type="ARBA" id="ARBA00022741"/>
    </source>
</evidence>
<dbReference type="PANTHER" id="PTHR43555:SF1">
    <property type="entry name" value="PHOSPHORIBOSYLFORMYLGLYCINAMIDINE SYNTHASE SUBUNIT PURL"/>
    <property type="match status" value="1"/>
</dbReference>
<dbReference type="FunFam" id="3.30.1330.10:FF:000004">
    <property type="entry name" value="Phosphoribosylformylglycinamidine synthase subunit PurL"/>
    <property type="match status" value="1"/>
</dbReference>
<dbReference type="HAMAP" id="MF_00420">
    <property type="entry name" value="PurL_2"/>
    <property type="match status" value="1"/>
</dbReference>
<feature type="binding site" evidence="8">
    <location>
        <position position="49"/>
    </location>
    <ligand>
        <name>ATP</name>
        <dbReference type="ChEBI" id="CHEBI:30616"/>
    </ligand>
</feature>
<feature type="active site" evidence="8">
    <location>
        <position position="46"/>
    </location>
</feature>
<evidence type="ECO:0000256" key="3">
    <source>
        <dbReference type="ARBA" id="ARBA00022723"/>
    </source>
</evidence>
<evidence type="ECO:0000256" key="1">
    <source>
        <dbReference type="ARBA" id="ARBA00022490"/>
    </source>
</evidence>
<keyword evidence="13" id="KW-1185">Reference proteome</keyword>
<organism evidence="12 13">
    <name type="scientific">Acetomicrobium hydrogeniformans ATCC BAA-1850</name>
    <dbReference type="NCBI Taxonomy" id="592015"/>
    <lineage>
        <taxon>Bacteria</taxon>
        <taxon>Thermotogati</taxon>
        <taxon>Synergistota</taxon>
        <taxon>Synergistia</taxon>
        <taxon>Synergistales</taxon>
        <taxon>Acetomicrobiaceae</taxon>
        <taxon>Acetomicrobium</taxon>
    </lineage>
</organism>
<evidence type="ECO:0000259" key="9">
    <source>
        <dbReference type="Pfam" id="PF00586"/>
    </source>
</evidence>
<evidence type="ECO:0000256" key="2">
    <source>
        <dbReference type="ARBA" id="ARBA00022598"/>
    </source>
</evidence>
<feature type="binding site" evidence="8">
    <location>
        <position position="88"/>
    </location>
    <ligand>
        <name>ATP</name>
        <dbReference type="ChEBI" id="CHEBI:30616"/>
    </ligand>
</feature>
<dbReference type="EC" id="6.3.5.3" evidence="8"/>
<dbReference type="Pfam" id="PF00586">
    <property type="entry name" value="AIRS"/>
    <property type="match status" value="2"/>
</dbReference>
<evidence type="ECO:0000259" key="11">
    <source>
        <dbReference type="Pfam" id="PF18072"/>
    </source>
</evidence>